<evidence type="ECO:0000256" key="3">
    <source>
        <dbReference type="SAM" id="Coils"/>
    </source>
</evidence>
<organism evidence="4 5">
    <name type="scientific">Silurus asotus</name>
    <name type="common">Amur catfish</name>
    <name type="synonym">Parasilurus asotus</name>
    <dbReference type="NCBI Taxonomy" id="30991"/>
    <lineage>
        <taxon>Eukaryota</taxon>
        <taxon>Metazoa</taxon>
        <taxon>Chordata</taxon>
        <taxon>Craniata</taxon>
        <taxon>Vertebrata</taxon>
        <taxon>Euteleostomi</taxon>
        <taxon>Actinopterygii</taxon>
        <taxon>Neopterygii</taxon>
        <taxon>Teleostei</taxon>
        <taxon>Ostariophysi</taxon>
        <taxon>Siluriformes</taxon>
        <taxon>Siluridae</taxon>
        <taxon>Silurus</taxon>
    </lineage>
</organism>
<protein>
    <submittedName>
        <fullName evidence="4">Leucine-rich repeat-containing protein 9 isoform X1</fullName>
    </submittedName>
</protein>
<dbReference type="SMART" id="SM00369">
    <property type="entry name" value="LRR_TYP"/>
    <property type="match status" value="14"/>
</dbReference>
<name>A0AAD5A8S4_SILAS</name>
<dbReference type="Pfam" id="PF14580">
    <property type="entry name" value="LRR_9"/>
    <property type="match status" value="2"/>
</dbReference>
<dbReference type="Gene3D" id="3.80.10.10">
    <property type="entry name" value="Ribonuclease Inhibitor"/>
    <property type="match status" value="7"/>
</dbReference>
<dbReference type="EMBL" id="MU565024">
    <property type="protein sequence ID" value="KAI5611761.1"/>
    <property type="molecule type" value="Genomic_DNA"/>
</dbReference>
<accession>A0AAD5A8S4</accession>
<proteinExistence type="predicted"/>
<evidence type="ECO:0000256" key="2">
    <source>
        <dbReference type="ARBA" id="ARBA00022737"/>
    </source>
</evidence>
<dbReference type="PANTHER" id="PTHR46652">
    <property type="entry name" value="LEUCINE-RICH REPEAT AND IQ DOMAIN-CONTAINING PROTEIN 1-RELATED"/>
    <property type="match status" value="1"/>
</dbReference>
<comment type="caution">
    <text evidence="4">The sequence shown here is derived from an EMBL/GenBank/DDBJ whole genome shotgun (WGS) entry which is preliminary data.</text>
</comment>
<dbReference type="InterPro" id="IPR032675">
    <property type="entry name" value="LRR_dom_sf"/>
</dbReference>
<evidence type="ECO:0000313" key="5">
    <source>
        <dbReference type="Proteomes" id="UP001205998"/>
    </source>
</evidence>
<evidence type="ECO:0000313" key="4">
    <source>
        <dbReference type="EMBL" id="KAI5611761.1"/>
    </source>
</evidence>
<dbReference type="InterPro" id="IPR001611">
    <property type="entry name" value="Leu-rich_rpt"/>
</dbReference>
<sequence>MTQNEKVETNDEEIIKELCACNGMSYESVCKDGSGVEALEVFFSGFPRMVGLSLFPHLATLTIVGQNICKIQGLDWCPQLQELWVAECKLTEISGLQKCVQLQKVFLYDNKIREMRGLESLINLSVLWLNNNLISEIKDLSTLENLKELNLANNLITTIGKSLEGNKNLQSLNLSGNKISSFKELSKLACLTELRELALNEPQSNPNPVCVLCNYFTHVLYHIPTLHILDSYDVSAKHIKDAAETTVMKKMMYYYMRVRSVQRLLDQTKHTQQQQKKKLQKLPEDRIHTLSFTLKHLECELEAVGRKLTGVQEEVPSEESGGINSDLSEYKKSLEKKLEAIRERIKIWEQRYEEVEVRYQHDAAMARDRKSTSINFLVMELETVGNIRFEEGNTSDAWFKLCYDLLISRFCVWDYKAYNITGIKINRIVRMHNRALRLCFEDKLQTLFANSKSSLLLSKNYKRHLEYLFYVSDPEKSTEKIQQTTEILNILENGFQSAASYKAMGRAGGVPLSNSVSICEEPCIRFLERQATRRGTKSTEIPLLFKHGQLIISKAFLGHSVPLSAGTPVDQRFYPKAQSVYRKTSAKQHIIHQRHKGEVCSSVLQECCDCSQRHTLWYVFDHKLVLPEYLIDFEYITQERCQSSCSYTPGPLKAPDSTDGATSVINDEQALDEQVLALNPIPMPRPKLLSLDKRGFLNAAQAKVLSQITVLNLHGNSLSRLKGISSLTALQQLTISFNAFTHLEDISHLPNLKFVDASFNQIMTLQGIKGLPCLKKLDLCWNQLSRVQKEMSVLRKHAPALQTLDTRHNPWSLDESVRMVVLGWLKTLTHFDGVLVTEEELADRHIISSSKINPKLLLSHSRTDVDHPRCLSLLNVAQLLTHLKPSPWTYTTDLEPGWSAKITAVNLDGQSLTNLTNMEQLVNLRWASFNNNQLTHIEGLQHCPLLEELSLNHNYLCTLEGVCKLQRLMRLSVNNNQLHCLDPCVLDRLTNLHFLSVEDNCISSLQGVQQSSLLFELYVSNNKISTSRDIFNLKALNNLIILDLYGNPLARRLDNYRAYVIFHLPSLKALDGTAVEVSECENAQDMFGGRLNVDMLVEKLGHCNHREMEELKLPGCSIRMVDLSPAELFVKLRNVNLERNNLTSFGGLIYLPNVKVLYLNYNHIESILPRQKANSHQSNRQQLYQKVLSSGYGQQNNKGNSRECVYMESSEPLMPSLEVLYLGYNGITSLSNMQLSRLSSLRALFLQGNEIMQVEGLDGLCLLHELVLDQNRLKTLIGRWFCSHTRLIELSLNDNRLRSLTHLQLTHLQRLHLNNNKLQDISELEKLEGLTSLIELSVVGNPVTPFCVDVPLPMVLYRAPPARNSTLGMGTQHLLGQESSISGQTEDTHGRTFTQNDQICGVKEKNLDAPSHRTLLICEFLTGKQDDLTSTSTLLAFIHTSFMKMKIQLKCRHFDTIQRESRKVLDMLRKEDFQYTFRK</sequence>
<dbReference type="SMART" id="SM00365">
    <property type="entry name" value="LRR_SD22"/>
    <property type="match status" value="15"/>
</dbReference>
<dbReference type="Proteomes" id="UP001205998">
    <property type="component" value="Unassembled WGS sequence"/>
</dbReference>
<keyword evidence="3" id="KW-0175">Coiled coil</keyword>
<evidence type="ECO:0000256" key="1">
    <source>
        <dbReference type="ARBA" id="ARBA00022614"/>
    </source>
</evidence>
<dbReference type="Gene3D" id="3.90.228.10">
    <property type="match status" value="1"/>
</dbReference>
<keyword evidence="2" id="KW-0677">Repeat</keyword>
<dbReference type="SMART" id="SM00364">
    <property type="entry name" value="LRR_BAC"/>
    <property type="match status" value="5"/>
</dbReference>
<dbReference type="Pfam" id="PF13855">
    <property type="entry name" value="LRR_8"/>
    <property type="match status" value="1"/>
</dbReference>
<keyword evidence="5" id="KW-1185">Reference proteome</keyword>
<dbReference type="PANTHER" id="PTHR46652:SF3">
    <property type="entry name" value="LEUCINE-RICH REPEAT-CONTAINING PROTEIN 9"/>
    <property type="match status" value="1"/>
</dbReference>
<dbReference type="SUPFAM" id="SSF52058">
    <property type="entry name" value="L domain-like"/>
    <property type="match status" value="1"/>
</dbReference>
<dbReference type="PROSITE" id="PS51450">
    <property type="entry name" value="LRR"/>
    <property type="match status" value="11"/>
</dbReference>
<dbReference type="InterPro" id="IPR050836">
    <property type="entry name" value="SDS22/Internalin_LRR"/>
</dbReference>
<gene>
    <name evidence="4" type="ORF">C0J50_1402</name>
</gene>
<dbReference type="InterPro" id="IPR025875">
    <property type="entry name" value="Leu-rich_rpt_4"/>
</dbReference>
<dbReference type="InterPro" id="IPR003591">
    <property type="entry name" value="Leu-rich_rpt_typical-subtyp"/>
</dbReference>
<dbReference type="Pfam" id="PF12799">
    <property type="entry name" value="LRR_4"/>
    <property type="match status" value="1"/>
</dbReference>
<feature type="coiled-coil region" evidence="3">
    <location>
        <begin position="294"/>
        <end position="358"/>
    </location>
</feature>
<keyword evidence="1" id="KW-0433">Leucine-rich repeat</keyword>
<dbReference type="SUPFAM" id="SSF52075">
    <property type="entry name" value="Outer arm dynein light chain 1"/>
    <property type="match status" value="3"/>
</dbReference>
<reference evidence="4" key="1">
    <citation type="submission" date="2018-07" db="EMBL/GenBank/DDBJ databases">
        <title>Comparative genomics of catfishes provides insights into carnivory and benthic adaptation.</title>
        <authorList>
            <person name="Zhang Y."/>
            <person name="Wang D."/>
            <person name="Peng Z."/>
            <person name="Zheng S."/>
            <person name="Shao F."/>
            <person name="Tao W."/>
        </authorList>
    </citation>
    <scope>NUCLEOTIDE SEQUENCE</scope>
    <source>
        <strain evidence="4">Chongqing</strain>
    </source>
</reference>
<dbReference type="SMART" id="SM00368">
    <property type="entry name" value="LRR_RI"/>
    <property type="match status" value="4"/>
</dbReference>